<dbReference type="PANTHER" id="PTHR33713:SF6">
    <property type="entry name" value="ANTITOXIN YEFM"/>
    <property type="match status" value="1"/>
</dbReference>
<reference evidence="3 4" key="1">
    <citation type="journal article" date="2016" name="Environ. Microbiol.">
        <title>Genomic resolution of a cold subsurface aquifer community provides metabolic insights for novel microbes adapted to high CO concentrations.</title>
        <authorList>
            <person name="Probst A.J."/>
            <person name="Castelle C.J."/>
            <person name="Singh A."/>
            <person name="Brown C.T."/>
            <person name="Anantharaman K."/>
            <person name="Sharon I."/>
            <person name="Hug L.A."/>
            <person name="Burstein D."/>
            <person name="Emerson J.B."/>
            <person name="Thomas B.C."/>
            <person name="Banfield J.F."/>
        </authorList>
    </citation>
    <scope>NUCLEOTIDE SEQUENCE [LARGE SCALE GENOMIC DNA]</scope>
    <source>
        <strain evidence="3">CG2_30_54_11</strain>
    </source>
</reference>
<dbReference type="InterPro" id="IPR036165">
    <property type="entry name" value="YefM-like_sf"/>
</dbReference>
<dbReference type="EMBL" id="MNZT01000047">
    <property type="protein sequence ID" value="OIP97781.1"/>
    <property type="molecule type" value="Genomic_DNA"/>
</dbReference>
<comment type="similarity">
    <text evidence="1 2">Belongs to the phD/YefM antitoxin family.</text>
</comment>
<comment type="function">
    <text evidence="2">Antitoxin component of a type II toxin-antitoxin (TA) system.</text>
</comment>
<evidence type="ECO:0000313" key="3">
    <source>
        <dbReference type="EMBL" id="OIP97781.1"/>
    </source>
</evidence>
<dbReference type="Pfam" id="PF02604">
    <property type="entry name" value="PhdYeFM_antitox"/>
    <property type="match status" value="1"/>
</dbReference>
<protein>
    <recommendedName>
        <fullName evidence="2">Antitoxin</fullName>
    </recommendedName>
</protein>
<dbReference type="AlphaFoldDB" id="A0A1J5IKW1"/>
<evidence type="ECO:0000256" key="2">
    <source>
        <dbReference type="RuleBase" id="RU362080"/>
    </source>
</evidence>
<comment type="caution">
    <text evidence="3">The sequence shown here is derived from an EMBL/GenBank/DDBJ whole genome shotgun (WGS) entry which is preliminary data.</text>
</comment>
<sequence length="86" mass="9813">MKTIALTEVKAKLSELVSRVVKTDEEVMITRNGKAAAYLVSADEYESWRETDTIRRDGDLMQEIRNGLKALRGKTELYTLDELFTS</sequence>
<dbReference type="NCBIfam" id="TIGR01552">
    <property type="entry name" value="phd_fam"/>
    <property type="match status" value="1"/>
</dbReference>
<gene>
    <name evidence="3" type="ORF">AUK40_02480</name>
</gene>
<dbReference type="PANTHER" id="PTHR33713">
    <property type="entry name" value="ANTITOXIN YAFN-RELATED"/>
    <property type="match status" value="1"/>
</dbReference>
<name>A0A1J5IKW1_9BACT</name>
<organism evidence="3 4">
    <name type="scientific">Candidatus Wirthbacteria bacterium CG2_30_54_11</name>
    <dbReference type="NCBI Taxonomy" id="1817892"/>
    <lineage>
        <taxon>Bacteria</taxon>
        <taxon>Candidatus Wirthbacteria</taxon>
    </lineage>
</organism>
<evidence type="ECO:0000313" key="4">
    <source>
        <dbReference type="Proteomes" id="UP000183245"/>
    </source>
</evidence>
<dbReference type="SUPFAM" id="SSF143120">
    <property type="entry name" value="YefM-like"/>
    <property type="match status" value="1"/>
</dbReference>
<accession>A0A1J5IKW1</accession>
<evidence type="ECO:0000256" key="1">
    <source>
        <dbReference type="ARBA" id="ARBA00009981"/>
    </source>
</evidence>
<dbReference type="InterPro" id="IPR051405">
    <property type="entry name" value="phD/YefM_antitoxin"/>
</dbReference>
<dbReference type="InterPro" id="IPR006442">
    <property type="entry name" value="Antitoxin_Phd/YefM"/>
</dbReference>
<dbReference type="Gene3D" id="3.40.1620.10">
    <property type="entry name" value="YefM-like domain"/>
    <property type="match status" value="1"/>
</dbReference>
<proteinExistence type="inferred from homology"/>
<dbReference type="STRING" id="1817892.AUK40_02480"/>
<dbReference type="Proteomes" id="UP000183245">
    <property type="component" value="Unassembled WGS sequence"/>
</dbReference>